<organism evidence="2 3">
    <name type="scientific">Agaribacter flavus</name>
    <dbReference type="NCBI Taxonomy" id="1902781"/>
    <lineage>
        <taxon>Bacteria</taxon>
        <taxon>Pseudomonadati</taxon>
        <taxon>Pseudomonadota</taxon>
        <taxon>Gammaproteobacteria</taxon>
        <taxon>Alteromonadales</taxon>
        <taxon>Alteromonadaceae</taxon>
        <taxon>Agaribacter</taxon>
    </lineage>
</organism>
<evidence type="ECO:0000256" key="1">
    <source>
        <dbReference type="SAM" id="Phobius"/>
    </source>
</evidence>
<evidence type="ECO:0000313" key="3">
    <source>
        <dbReference type="Proteomes" id="UP001595478"/>
    </source>
</evidence>
<keyword evidence="1" id="KW-1133">Transmembrane helix</keyword>
<dbReference type="RefSeq" id="WP_376920316.1">
    <property type="nucleotide sequence ID" value="NZ_JBHRSW010000018.1"/>
</dbReference>
<gene>
    <name evidence="2" type="ORF">ACFOHL_11180</name>
</gene>
<proteinExistence type="predicted"/>
<keyword evidence="3" id="KW-1185">Reference proteome</keyword>
<accession>A0ABV7FTK9</accession>
<feature type="transmembrane region" description="Helical" evidence="1">
    <location>
        <begin position="6"/>
        <end position="28"/>
    </location>
</feature>
<keyword evidence="1" id="KW-0812">Transmembrane</keyword>
<keyword evidence="1" id="KW-0472">Membrane</keyword>
<reference evidence="3" key="1">
    <citation type="journal article" date="2019" name="Int. J. Syst. Evol. Microbiol.">
        <title>The Global Catalogue of Microorganisms (GCM) 10K type strain sequencing project: providing services to taxonomists for standard genome sequencing and annotation.</title>
        <authorList>
            <consortium name="The Broad Institute Genomics Platform"/>
            <consortium name="The Broad Institute Genome Sequencing Center for Infectious Disease"/>
            <person name="Wu L."/>
            <person name="Ma J."/>
        </authorList>
    </citation>
    <scope>NUCLEOTIDE SEQUENCE [LARGE SCALE GENOMIC DNA]</scope>
    <source>
        <strain evidence="3">KCTC 52473</strain>
    </source>
</reference>
<sequence length="100" mass="11226">MASTAFVRYFVFLIFIIYQAIVSGKLFAYSSQSTNEPETPFGIWLFKKDSPKSTIDVSVLVRDGKWEAIIDGRPALVEQNGEDIRGLTGCHSYSQNTRLS</sequence>
<dbReference type="Proteomes" id="UP001595478">
    <property type="component" value="Unassembled WGS sequence"/>
</dbReference>
<comment type="caution">
    <text evidence="2">The sequence shown here is derived from an EMBL/GenBank/DDBJ whole genome shotgun (WGS) entry which is preliminary data.</text>
</comment>
<name>A0ABV7FTK9_9ALTE</name>
<evidence type="ECO:0000313" key="2">
    <source>
        <dbReference type="EMBL" id="MFC3122182.1"/>
    </source>
</evidence>
<dbReference type="EMBL" id="JBHRSW010000018">
    <property type="protein sequence ID" value="MFC3122182.1"/>
    <property type="molecule type" value="Genomic_DNA"/>
</dbReference>
<protein>
    <submittedName>
        <fullName evidence="2">Uncharacterized protein</fullName>
    </submittedName>
</protein>